<proteinExistence type="predicted"/>
<reference evidence="2 3" key="1">
    <citation type="submission" date="2018-06" db="EMBL/GenBank/DDBJ databases">
        <title>ACT-28, a chromosomally-encoded AmpC with carbapenemase activity from Enterobacter kobei.</title>
        <authorList>
            <person name="Jousset A.B."/>
            <person name="Oueslati S."/>
            <person name="Bernabeu S."/>
            <person name="Takissian J."/>
            <person name="Creton E."/>
            <person name="Vogel A."/>
            <person name="Cotellon G."/>
            <person name="Bonnin R.A."/>
            <person name="Dortet L."/>
            <person name="Naas T."/>
        </authorList>
    </citation>
    <scope>NUCLEOTIDE SEQUENCE [LARGE SCALE GENOMIC DNA]</scope>
    <source>
        <strain evidence="2 3">99B3</strain>
    </source>
</reference>
<evidence type="ECO:0000256" key="1">
    <source>
        <dbReference type="SAM" id="Phobius"/>
    </source>
</evidence>
<dbReference type="Proteomes" id="UP000251576">
    <property type="component" value="Unassembled WGS sequence"/>
</dbReference>
<evidence type="ECO:0000313" key="2">
    <source>
        <dbReference type="EMBL" id="RAZ70392.1"/>
    </source>
</evidence>
<dbReference type="RefSeq" id="WP_023098593.1">
    <property type="nucleotide sequence ID" value="NZ_CABMNQ010000009.1"/>
</dbReference>
<organism evidence="2 3">
    <name type="scientific">Enterobacter cloacae</name>
    <dbReference type="NCBI Taxonomy" id="550"/>
    <lineage>
        <taxon>Bacteria</taxon>
        <taxon>Pseudomonadati</taxon>
        <taxon>Pseudomonadota</taxon>
        <taxon>Gammaproteobacteria</taxon>
        <taxon>Enterobacterales</taxon>
        <taxon>Enterobacteriaceae</taxon>
        <taxon>Enterobacter</taxon>
        <taxon>Enterobacter cloacae complex</taxon>
    </lineage>
</organism>
<feature type="transmembrane region" description="Helical" evidence="1">
    <location>
        <begin position="56"/>
        <end position="75"/>
    </location>
</feature>
<feature type="transmembrane region" description="Helical" evidence="1">
    <location>
        <begin position="96"/>
        <end position="113"/>
    </location>
</feature>
<dbReference type="EMBL" id="QMDH01000009">
    <property type="protein sequence ID" value="RAZ70392.1"/>
    <property type="molecule type" value="Genomic_DNA"/>
</dbReference>
<gene>
    <name evidence="2" type="ORF">DP202_06660</name>
</gene>
<name>A0A330GFU6_ENTCL</name>
<protein>
    <submittedName>
        <fullName evidence="2">Uncharacterized protein</fullName>
    </submittedName>
</protein>
<dbReference type="AlphaFoldDB" id="A0A330GFU6"/>
<keyword evidence="1" id="KW-0812">Transmembrane</keyword>
<comment type="caution">
    <text evidence="2">The sequence shown here is derived from an EMBL/GenBank/DDBJ whole genome shotgun (WGS) entry which is preliminary data.</text>
</comment>
<sequence>MSTRWLRMRWLFNRRNAKALAWAIVLLGLAVAANVTGIYLVGSVAGWERWMSASAGYFLAWRICLYAATVYGWLWMRRRLLTREASSDARHRLVRVEVAGVIAIVALEASLLLQT</sequence>
<evidence type="ECO:0000313" key="3">
    <source>
        <dbReference type="Proteomes" id="UP000251576"/>
    </source>
</evidence>
<accession>A0A330GFU6</accession>
<keyword evidence="1" id="KW-0472">Membrane</keyword>
<keyword evidence="1" id="KW-1133">Transmembrane helix</keyword>